<dbReference type="GO" id="GO:0042586">
    <property type="term" value="F:peptide deformylase activity"/>
    <property type="evidence" value="ECO:0007669"/>
    <property type="project" value="UniProtKB-UniRule"/>
</dbReference>
<dbReference type="Proteomes" id="UP000679691">
    <property type="component" value="Unassembled WGS sequence"/>
</dbReference>
<dbReference type="PANTHER" id="PTHR10458">
    <property type="entry name" value="PEPTIDE DEFORMYLASE"/>
    <property type="match status" value="1"/>
</dbReference>
<dbReference type="Gene3D" id="3.90.45.10">
    <property type="entry name" value="Peptide deformylase"/>
    <property type="match status" value="1"/>
</dbReference>
<gene>
    <name evidence="4 6" type="primary">def</name>
    <name evidence="6" type="ORF">J5U18_00890</name>
</gene>
<keyword evidence="2 4" id="KW-0479">Metal-binding</keyword>
<keyword evidence="7" id="KW-1185">Reference proteome</keyword>
<dbReference type="CDD" id="cd00487">
    <property type="entry name" value="Pep_deformylase"/>
    <property type="match status" value="1"/>
</dbReference>
<dbReference type="GO" id="GO:0006412">
    <property type="term" value="P:translation"/>
    <property type="evidence" value="ECO:0007669"/>
    <property type="project" value="UniProtKB-UniRule"/>
</dbReference>
<dbReference type="InterPro" id="IPR023635">
    <property type="entry name" value="Peptide_deformylase"/>
</dbReference>
<dbReference type="SUPFAM" id="SSF56420">
    <property type="entry name" value="Peptide deformylase"/>
    <property type="match status" value="1"/>
</dbReference>
<dbReference type="EC" id="3.5.1.88" evidence="4"/>
<evidence type="ECO:0000313" key="6">
    <source>
        <dbReference type="EMBL" id="MBP3942133.1"/>
    </source>
</evidence>
<comment type="catalytic activity">
    <reaction evidence="4">
        <text>N-terminal N-formyl-L-methionyl-[peptide] + H2O = N-terminal L-methionyl-[peptide] + formate</text>
        <dbReference type="Rhea" id="RHEA:24420"/>
        <dbReference type="Rhea" id="RHEA-COMP:10639"/>
        <dbReference type="Rhea" id="RHEA-COMP:10640"/>
        <dbReference type="ChEBI" id="CHEBI:15377"/>
        <dbReference type="ChEBI" id="CHEBI:15740"/>
        <dbReference type="ChEBI" id="CHEBI:49298"/>
        <dbReference type="ChEBI" id="CHEBI:64731"/>
        <dbReference type="EC" id="3.5.1.88"/>
    </reaction>
</comment>
<feature type="binding site" evidence="4">
    <location>
        <position position="372"/>
    </location>
    <ligand>
        <name>Fe cation</name>
        <dbReference type="ChEBI" id="CHEBI:24875"/>
    </ligand>
</feature>
<comment type="caution">
    <text evidence="6">The sequence shown here is derived from an EMBL/GenBank/DDBJ whole genome shotgun (WGS) entry which is preliminary data.</text>
</comment>
<feature type="binding site" evidence="4">
    <location>
        <position position="368"/>
    </location>
    <ligand>
        <name>Fe cation</name>
        <dbReference type="ChEBI" id="CHEBI:24875"/>
    </ligand>
</feature>
<dbReference type="Pfam" id="PF07920">
    <property type="entry name" value="DUF1684"/>
    <property type="match status" value="1"/>
</dbReference>
<keyword evidence="4" id="KW-0408">Iron</keyword>
<organism evidence="6 7">
    <name type="scientific">Rhinopithecimicrobium faecis</name>
    <dbReference type="NCBI Taxonomy" id="2820698"/>
    <lineage>
        <taxon>Bacteria</taxon>
        <taxon>Pseudomonadati</taxon>
        <taxon>Bacteroidota</taxon>
        <taxon>Sphingobacteriia</taxon>
        <taxon>Sphingobacteriales</taxon>
        <taxon>Sphingobacteriaceae</taxon>
        <taxon>Rhinopithecimicrobium</taxon>
    </lineage>
</organism>
<feature type="active site" evidence="4">
    <location>
        <position position="369"/>
    </location>
</feature>
<keyword evidence="3 4" id="KW-0378">Hydrolase</keyword>
<comment type="function">
    <text evidence="4">Removes the formyl group from the N-terminal Met of newly synthesized proteins. Requires at least a dipeptide for an efficient rate of reaction. N-terminal L-methionine is a prerequisite for activity but the enzyme has broad specificity at other positions.</text>
</comment>
<dbReference type="PANTHER" id="PTHR10458:SF22">
    <property type="entry name" value="PEPTIDE DEFORMYLASE"/>
    <property type="match status" value="1"/>
</dbReference>
<feature type="signal peptide" evidence="5">
    <location>
        <begin position="1"/>
        <end position="20"/>
    </location>
</feature>
<feature type="binding site" evidence="4">
    <location>
        <position position="326"/>
    </location>
    <ligand>
        <name>Fe cation</name>
        <dbReference type="ChEBI" id="CHEBI:24875"/>
    </ligand>
</feature>
<dbReference type="GO" id="GO:0046872">
    <property type="term" value="F:metal ion binding"/>
    <property type="evidence" value="ECO:0007669"/>
    <property type="project" value="UniProtKB-KW"/>
</dbReference>
<dbReference type="RefSeq" id="WP_353545615.1">
    <property type="nucleotide sequence ID" value="NZ_JAGKSB010000001.1"/>
</dbReference>
<dbReference type="HAMAP" id="MF_00163">
    <property type="entry name" value="Pep_deformylase"/>
    <property type="match status" value="1"/>
</dbReference>
<evidence type="ECO:0000256" key="2">
    <source>
        <dbReference type="ARBA" id="ARBA00022723"/>
    </source>
</evidence>
<dbReference type="InterPro" id="IPR036821">
    <property type="entry name" value="Peptide_deformylase_sf"/>
</dbReference>
<evidence type="ECO:0000256" key="1">
    <source>
        <dbReference type="ARBA" id="ARBA00010759"/>
    </source>
</evidence>
<dbReference type="PRINTS" id="PR01576">
    <property type="entry name" value="PDEFORMYLASE"/>
</dbReference>
<proteinExistence type="inferred from homology"/>
<sequence>MIKKIAILFLALSFSLAAQAQSYAEQVLASRKEKEASFINNPLGPVKADQVQYVNYFPVKEAYKVIATVELLQNEKSFRMPTYDGTSNAYKRYAVFTFELNGQQQQLTAYQSAALFQNPAYKDHLFVPFLDATNGNETYAGGKYLDLSIADIKNGKITIDFNLAYNPYCAYSNGYRCPVPPKENFLNTAILAGEKAYSGPKNDRPVNTSLKTGFSERESALILAADTNSLMRVLQTTEVADTTILRASSADIAFNDPLIATLAKRMLATVKDPAKPGVGIAAPQVGISKNLIWVQRFDKKDQPFEFYINPKITWRSKLLIKGSEGCLSIPNQKDDVLRSQVIRLEYIDSKGNVLAENIEGFTAVIFQHEVDHLYGILFPDRIQDQKEETFEELNERTTYTVKAEQVKYLVR</sequence>
<dbReference type="InterPro" id="IPR012467">
    <property type="entry name" value="DUF1684"/>
</dbReference>
<comment type="cofactor">
    <cofactor evidence="4">
        <name>Fe(2+)</name>
        <dbReference type="ChEBI" id="CHEBI:29033"/>
    </cofactor>
    <text evidence="4">Binds 1 Fe(2+) ion.</text>
</comment>
<comment type="similarity">
    <text evidence="1 4">Belongs to the polypeptide deformylase family.</text>
</comment>
<feature type="chain" id="PRO_5035715515" description="Peptide deformylase" evidence="5">
    <location>
        <begin position="21"/>
        <end position="411"/>
    </location>
</feature>
<keyword evidence="4" id="KW-0648">Protein biosynthesis</keyword>
<evidence type="ECO:0000256" key="4">
    <source>
        <dbReference type="HAMAP-Rule" id="MF_00163"/>
    </source>
</evidence>
<reference evidence="6" key="1">
    <citation type="submission" date="2021-03" db="EMBL/GenBank/DDBJ databases">
        <authorList>
            <person name="Lu T."/>
            <person name="Wang Q."/>
            <person name="Han X."/>
        </authorList>
    </citation>
    <scope>NUCLEOTIDE SEQUENCE</scope>
    <source>
        <strain evidence="6">WQ 2009</strain>
    </source>
</reference>
<keyword evidence="5" id="KW-0732">Signal</keyword>
<evidence type="ECO:0000256" key="5">
    <source>
        <dbReference type="SAM" id="SignalP"/>
    </source>
</evidence>
<accession>A0A8T4H717</accession>
<evidence type="ECO:0000313" key="7">
    <source>
        <dbReference type="Proteomes" id="UP000679691"/>
    </source>
</evidence>
<protein>
    <recommendedName>
        <fullName evidence="4">Peptide deformylase</fullName>
        <shortName evidence="4">PDF</shortName>
        <ecNumber evidence="4">3.5.1.88</ecNumber>
    </recommendedName>
    <alternativeName>
        <fullName evidence="4">Polypeptide deformylase</fullName>
    </alternativeName>
</protein>
<dbReference type="NCBIfam" id="TIGR00079">
    <property type="entry name" value="pept_deformyl"/>
    <property type="match status" value="1"/>
</dbReference>
<name>A0A8T4H717_9SPHI</name>
<dbReference type="EMBL" id="JAGKSB010000001">
    <property type="protein sequence ID" value="MBP3942133.1"/>
    <property type="molecule type" value="Genomic_DNA"/>
</dbReference>
<dbReference type="Pfam" id="PF01327">
    <property type="entry name" value="Pep_deformylase"/>
    <property type="match status" value="1"/>
</dbReference>
<dbReference type="AlphaFoldDB" id="A0A8T4H717"/>
<evidence type="ECO:0000256" key="3">
    <source>
        <dbReference type="ARBA" id="ARBA00022801"/>
    </source>
</evidence>